<evidence type="ECO:0000259" key="2">
    <source>
        <dbReference type="Pfam" id="PF22746"/>
    </source>
</evidence>
<accession>A0AA43XLY2</accession>
<gene>
    <name evidence="3" type="ORF">ISALK_12160</name>
</gene>
<dbReference type="InterPro" id="IPR053959">
    <property type="entry name" value="YvlB/LiaX_N"/>
</dbReference>
<comment type="caution">
    <text evidence="3">The sequence shown here is derived from an EMBL/GenBank/DDBJ whole genome shotgun (WGS) entry which is preliminary data.</text>
</comment>
<dbReference type="EMBL" id="SUMG01000019">
    <property type="protein sequence ID" value="NBG89243.1"/>
    <property type="molecule type" value="Genomic_DNA"/>
</dbReference>
<dbReference type="InterPro" id="IPR025164">
    <property type="entry name" value="Toastrack_DUF4097"/>
</dbReference>
<dbReference type="Proteomes" id="UP000449710">
    <property type="component" value="Unassembled WGS sequence"/>
</dbReference>
<evidence type="ECO:0000313" key="4">
    <source>
        <dbReference type="Proteomes" id="UP000449710"/>
    </source>
</evidence>
<dbReference type="Pfam" id="PF13349">
    <property type="entry name" value="DUF4097"/>
    <property type="match status" value="1"/>
</dbReference>
<keyword evidence="4" id="KW-1185">Reference proteome</keyword>
<reference evidence="3 4" key="1">
    <citation type="submission" date="2019-04" db="EMBL/GenBank/DDBJ databases">
        <title>Isachenkonia alkalipeptolytica gen. nov. sp. nov. a new anaerobic, alkiliphilic organothrophic bacterium capable to reduce synthesized ferrihydrite isolated from a soda lake.</title>
        <authorList>
            <person name="Toshchakov S.V."/>
            <person name="Zavarzina D.G."/>
            <person name="Zhilina T.N."/>
            <person name="Kostrikina N.A."/>
            <person name="Kublanov I.V."/>
        </authorList>
    </citation>
    <scope>NUCLEOTIDE SEQUENCE [LARGE SCALE GENOMIC DNA]</scope>
    <source>
        <strain evidence="3 4">Z-1701</strain>
    </source>
</reference>
<protein>
    <recommendedName>
        <fullName evidence="5">Adhesin domain-containing protein</fullName>
    </recommendedName>
</protein>
<organism evidence="3 4">
    <name type="scientific">Isachenkonia alkalipeptolytica</name>
    <dbReference type="NCBI Taxonomy" id="2565777"/>
    <lineage>
        <taxon>Bacteria</taxon>
        <taxon>Bacillati</taxon>
        <taxon>Bacillota</taxon>
        <taxon>Clostridia</taxon>
        <taxon>Eubacteriales</taxon>
        <taxon>Clostridiaceae</taxon>
        <taxon>Isachenkonia</taxon>
    </lineage>
</organism>
<feature type="domain" description="DUF4097" evidence="1">
    <location>
        <begin position="214"/>
        <end position="406"/>
    </location>
</feature>
<name>A0AA43XLY2_9CLOT</name>
<proteinExistence type="predicted"/>
<evidence type="ECO:0000259" key="1">
    <source>
        <dbReference type="Pfam" id="PF13349"/>
    </source>
</evidence>
<dbReference type="AlphaFoldDB" id="A0AA43XLY2"/>
<sequence>MIKGGRVMKEERLLILKLLKEGNITEEEAEKLLSALEDKRDRGTFRTAKTKIDESLDSAGETFHEKRKAFKEDFEENFEELEDKFEDFGEDFSKRMNRLGSMIAHTSTSLADKILHSVEEALESEELQPYDVFTKKETFHETLEIPLSDLEDHRVKISSINGKVKVESWEKDCIRLKAKIQMKPEDYQEQGLIFQSHIGEEGLVFSPRIDKGFYSFLTLYLPKMLYNSLKVENQKGSVFIEDFEGKELDIQTQNGSIQLRRCSIKDLGKLKTKNSKILLHRVNGGKLILQTKNGKILGELLDAKVLDFKTSMGNIALDELVYHHLEQLHLQTSNGHLKVLDPLPENCGLRVLAQTKNGSIKLGPDLELIENLQEGNNLRINGRSKHLEEMDHAFDVQAYTTNGDISLF</sequence>
<dbReference type="Pfam" id="PF22746">
    <property type="entry name" value="SHOCT-like_DUF2089-C"/>
    <property type="match status" value="1"/>
</dbReference>
<evidence type="ECO:0008006" key="5">
    <source>
        <dbReference type="Google" id="ProtNLM"/>
    </source>
</evidence>
<evidence type="ECO:0000313" key="3">
    <source>
        <dbReference type="EMBL" id="NBG89243.1"/>
    </source>
</evidence>
<feature type="domain" description="YvlB/LiaX N-terminal" evidence="2">
    <location>
        <begin position="10"/>
        <end position="40"/>
    </location>
</feature>